<comment type="caution">
    <text evidence="1">The sequence shown here is derived from an EMBL/GenBank/DDBJ whole genome shotgun (WGS) entry which is preliminary data.</text>
</comment>
<keyword evidence="2" id="KW-1185">Reference proteome</keyword>
<sequence length="95" mass="10664">MEVSGVGSVCAEFVRVTTVALISKFFSKLDEHTPSLLRIFAKRGGAPGQRIRKLLVPLTQCACINVKRECVLKALFVYLNEDPDNLIKEYMDVDF</sequence>
<proteinExistence type="predicted"/>
<evidence type="ECO:0000313" key="1">
    <source>
        <dbReference type="EMBL" id="KAF4109208.1"/>
    </source>
</evidence>
<dbReference type="Proteomes" id="UP000579812">
    <property type="component" value="Unassembled WGS sequence"/>
</dbReference>
<name>A0A7J6CPG6_9TELE</name>
<reference evidence="1 2" key="1">
    <citation type="submission" date="2020-04" db="EMBL/GenBank/DDBJ databases">
        <title>Chromosome-level genome assembly of a cyprinid fish Onychostoma macrolepis by integration of Nanopore Sequencing, Bionano and Hi-C technology.</title>
        <authorList>
            <person name="Wang D."/>
        </authorList>
    </citation>
    <scope>NUCLEOTIDE SEQUENCE [LARGE SCALE GENOMIC DNA]</scope>
    <source>
        <strain evidence="1">SWU-2019</strain>
        <tissue evidence="1">Muscle</tissue>
    </source>
</reference>
<organism evidence="1 2">
    <name type="scientific">Onychostoma macrolepis</name>
    <dbReference type="NCBI Taxonomy" id="369639"/>
    <lineage>
        <taxon>Eukaryota</taxon>
        <taxon>Metazoa</taxon>
        <taxon>Chordata</taxon>
        <taxon>Craniata</taxon>
        <taxon>Vertebrata</taxon>
        <taxon>Euteleostomi</taxon>
        <taxon>Actinopterygii</taxon>
        <taxon>Neopterygii</taxon>
        <taxon>Teleostei</taxon>
        <taxon>Ostariophysi</taxon>
        <taxon>Cypriniformes</taxon>
        <taxon>Cyprinidae</taxon>
        <taxon>Acrossocheilinae</taxon>
        <taxon>Onychostoma</taxon>
    </lineage>
</organism>
<gene>
    <name evidence="1" type="ORF">G5714_010281</name>
</gene>
<dbReference type="AlphaFoldDB" id="A0A7J6CPG6"/>
<dbReference type="EMBL" id="JAAMOB010000009">
    <property type="protein sequence ID" value="KAF4109208.1"/>
    <property type="molecule type" value="Genomic_DNA"/>
</dbReference>
<accession>A0A7J6CPG6</accession>
<protein>
    <submittedName>
        <fullName evidence="1">Uncharacterized protein</fullName>
    </submittedName>
</protein>
<evidence type="ECO:0000313" key="2">
    <source>
        <dbReference type="Proteomes" id="UP000579812"/>
    </source>
</evidence>